<dbReference type="EMBL" id="JACEIP010000009">
    <property type="protein sequence ID" value="MBA4542752.1"/>
    <property type="molecule type" value="Genomic_DNA"/>
</dbReference>
<dbReference type="GO" id="GO:0003677">
    <property type="term" value="F:DNA binding"/>
    <property type="evidence" value="ECO:0007669"/>
    <property type="project" value="UniProtKB-KW"/>
</dbReference>
<feature type="domain" description="HTH deoR-type" evidence="4">
    <location>
        <begin position="3"/>
        <end position="58"/>
    </location>
</feature>
<keyword evidence="6" id="KW-1185">Reference proteome</keyword>
<dbReference type="GO" id="GO:0003700">
    <property type="term" value="F:DNA-binding transcription factor activity"/>
    <property type="evidence" value="ECO:0007669"/>
    <property type="project" value="InterPro"/>
</dbReference>
<comment type="caution">
    <text evidence="5">The sequence shown here is derived from an EMBL/GenBank/DDBJ whole genome shotgun (WGS) entry which is preliminary data.</text>
</comment>
<keyword evidence="3" id="KW-0804">Transcription</keyword>
<dbReference type="Gene3D" id="1.10.10.10">
    <property type="entry name" value="Winged helix-like DNA-binding domain superfamily/Winged helix DNA-binding domain"/>
    <property type="match status" value="1"/>
</dbReference>
<protein>
    <submittedName>
        <fullName evidence="5">DeoR/GlpR transcriptional regulator</fullName>
    </submittedName>
</protein>
<dbReference type="Pfam" id="PF00455">
    <property type="entry name" value="DeoRC"/>
    <property type="match status" value="1"/>
</dbReference>
<keyword evidence="2" id="KW-0238">DNA-binding</keyword>
<organism evidence="5 6">
    <name type="scientific">Thermoactinomyces daqus</name>
    <dbReference type="NCBI Taxonomy" id="1329516"/>
    <lineage>
        <taxon>Bacteria</taxon>
        <taxon>Bacillati</taxon>
        <taxon>Bacillota</taxon>
        <taxon>Bacilli</taxon>
        <taxon>Bacillales</taxon>
        <taxon>Thermoactinomycetaceae</taxon>
        <taxon>Thermoactinomyces</taxon>
    </lineage>
</organism>
<evidence type="ECO:0000313" key="6">
    <source>
        <dbReference type="Proteomes" id="UP000530514"/>
    </source>
</evidence>
<dbReference type="InterPro" id="IPR050313">
    <property type="entry name" value="Carb_Metab_HTH_regulators"/>
</dbReference>
<dbReference type="PRINTS" id="PR00037">
    <property type="entry name" value="HTHLACR"/>
</dbReference>
<evidence type="ECO:0000259" key="4">
    <source>
        <dbReference type="PROSITE" id="PS51000"/>
    </source>
</evidence>
<dbReference type="Gene3D" id="3.40.50.1360">
    <property type="match status" value="1"/>
</dbReference>
<dbReference type="PANTHER" id="PTHR30363">
    <property type="entry name" value="HTH-TYPE TRANSCRIPTIONAL REGULATOR SRLR-RELATED"/>
    <property type="match status" value="1"/>
</dbReference>
<sequence>MYQEERMLGILQYLREHGRIRVQDICEQFNVSRDTARRDLVKLSEQKLIIRTRGGAVLPTLNQEIESYKERLDLKGESKERIGREAAKWIQDYDTILLDTSTTVQYAAQAITAQNIVAVTNSIDIADILSAKPGVKIHVLGGILHARDRYLYGSETTRKLQEYKVNKFLMGAGGITDEGIFFKSEEDGQVVREMIHRAEQVIVLADHTKFGKPLFYKVCSLDQVDFLIADRIPERWKPVLDRLEIEALETGEGRD</sequence>
<dbReference type="PANTHER" id="PTHR30363:SF51">
    <property type="entry name" value="HTH-TYPE TRANSCRIPTIONAL REPRESSOR GLCR"/>
    <property type="match status" value="1"/>
</dbReference>
<dbReference type="InterPro" id="IPR037171">
    <property type="entry name" value="NagB/RpiA_transferase-like"/>
</dbReference>
<dbReference type="PROSITE" id="PS51000">
    <property type="entry name" value="HTH_DEOR_2"/>
    <property type="match status" value="1"/>
</dbReference>
<dbReference type="Pfam" id="PF08220">
    <property type="entry name" value="HTH_DeoR"/>
    <property type="match status" value="1"/>
</dbReference>
<dbReference type="InterPro" id="IPR036390">
    <property type="entry name" value="WH_DNA-bd_sf"/>
</dbReference>
<name>A0A7W1X9Z8_9BACL</name>
<gene>
    <name evidence="5" type="ORF">H1164_07530</name>
</gene>
<keyword evidence="1" id="KW-0805">Transcription regulation</keyword>
<dbReference type="AlphaFoldDB" id="A0A7W1X9Z8"/>
<dbReference type="InterPro" id="IPR014036">
    <property type="entry name" value="DeoR-like_C"/>
</dbReference>
<dbReference type="InterPro" id="IPR018356">
    <property type="entry name" value="Tscrpt_reg_HTH_DeoR_CS"/>
</dbReference>
<dbReference type="SMART" id="SM00420">
    <property type="entry name" value="HTH_DEOR"/>
    <property type="match status" value="1"/>
</dbReference>
<accession>A0A7W1X9Z8</accession>
<evidence type="ECO:0000313" key="5">
    <source>
        <dbReference type="EMBL" id="MBA4542752.1"/>
    </source>
</evidence>
<dbReference type="SUPFAM" id="SSF46785">
    <property type="entry name" value="Winged helix' DNA-binding domain"/>
    <property type="match status" value="1"/>
</dbReference>
<evidence type="ECO:0000256" key="2">
    <source>
        <dbReference type="ARBA" id="ARBA00023125"/>
    </source>
</evidence>
<dbReference type="OrthoDB" id="9798651at2"/>
<evidence type="ECO:0000256" key="1">
    <source>
        <dbReference type="ARBA" id="ARBA00023015"/>
    </source>
</evidence>
<reference evidence="5 6" key="1">
    <citation type="submission" date="2020-07" db="EMBL/GenBank/DDBJ databases">
        <authorList>
            <person name="Feng H."/>
        </authorList>
    </citation>
    <scope>NUCLEOTIDE SEQUENCE [LARGE SCALE GENOMIC DNA]</scope>
    <source>
        <strain evidence="6">s-11</strain>
    </source>
</reference>
<dbReference type="Proteomes" id="UP000530514">
    <property type="component" value="Unassembled WGS sequence"/>
</dbReference>
<evidence type="ECO:0000256" key="3">
    <source>
        <dbReference type="ARBA" id="ARBA00023163"/>
    </source>
</evidence>
<dbReference type="InterPro" id="IPR036388">
    <property type="entry name" value="WH-like_DNA-bd_sf"/>
</dbReference>
<dbReference type="SMART" id="SM01134">
    <property type="entry name" value="DeoRC"/>
    <property type="match status" value="1"/>
</dbReference>
<dbReference type="PROSITE" id="PS00894">
    <property type="entry name" value="HTH_DEOR_1"/>
    <property type="match status" value="1"/>
</dbReference>
<dbReference type="InterPro" id="IPR001034">
    <property type="entry name" value="DeoR_HTH"/>
</dbReference>
<dbReference type="SUPFAM" id="SSF100950">
    <property type="entry name" value="NagB/RpiA/CoA transferase-like"/>
    <property type="match status" value="1"/>
</dbReference>
<proteinExistence type="predicted"/>